<reference evidence="5" key="1">
    <citation type="submission" date="2016-11" db="UniProtKB">
        <authorList>
            <consortium name="WormBaseParasite"/>
        </authorList>
    </citation>
    <scope>IDENTIFICATION</scope>
</reference>
<keyword evidence="4" id="KW-1185">Reference proteome</keyword>
<keyword evidence="1" id="KW-1133">Transmembrane helix</keyword>
<evidence type="ECO:0000313" key="4">
    <source>
        <dbReference type="Proteomes" id="UP000659654"/>
    </source>
</evidence>
<dbReference type="PANTHER" id="PTHR45830:SF15">
    <property type="entry name" value="SERPENTINE RECEPTOR, CLASS I"/>
    <property type="match status" value="1"/>
</dbReference>
<feature type="transmembrane region" description="Helical" evidence="1">
    <location>
        <begin position="132"/>
        <end position="153"/>
    </location>
</feature>
<feature type="transmembrane region" description="Helical" evidence="1">
    <location>
        <begin position="189"/>
        <end position="215"/>
    </location>
</feature>
<dbReference type="Pfam" id="PF10318">
    <property type="entry name" value="7TM_GPCR_Srh"/>
    <property type="match status" value="1"/>
</dbReference>
<sequence length="478" mass="54650">MIYENSAAFLTQHSLLITTALESICAPIVLYLTLYHSMQMKRYRYLIMNHVVWNLLMNWALCVYKPTMLFPAPCVTFAPAIHNTWFTGISSMFLVFLVANVEMSVVWSVLYRFFMSYPGRVSDFVERRRGSIIVFIVGQLLVCLFVLSPFAIFQRPSEARETAEFLKRLPHLQQYERSTGYLCTMDIEITGIVLLFGVMLLVFFFVAGTVILFILGRRVTNVNKEGFFAGSAHRMHKMLFKAVLVQVIVSNIFQFVPTTLLLLTFYVQWEEGTTIAAVCVTMVQVHGSVDFITMMYFIVPYRRQLLRLVGRQTGKVWSEQTHDRGAGPAWPVAGHLGIAREEDGPTQTNLADKVLAQTKNKAWCGEAIRGSQRYLQRSIQGILPQNDQIHRGQDPLPPEYLSKAVELFEATKCGERYKVDCNGDYDIDFVAGGQDVRIESVNLVEKEDKECFLKIGRSWDEGFYIFWPAVLCQPRNLL</sequence>
<keyword evidence="1" id="KW-0472">Membrane</keyword>
<dbReference type="PANTHER" id="PTHR45830">
    <property type="entry name" value="SERPENTINE RECEPTOR, CLASS I"/>
    <property type="match status" value="1"/>
</dbReference>
<feature type="transmembrane region" description="Helical" evidence="1">
    <location>
        <begin position="15"/>
        <end position="34"/>
    </location>
</feature>
<dbReference type="SUPFAM" id="SSF81321">
    <property type="entry name" value="Family A G protein-coupled receptor-like"/>
    <property type="match status" value="1"/>
</dbReference>
<dbReference type="WBParaSite" id="BXY_0445400.1">
    <property type="protein sequence ID" value="BXY_0445400.1"/>
    <property type="gene ID" value="BXY_0445400"/>
</dbReference>
<dbReference type="OrthoDB" id="5869821at2759"/>
<dbReference type="Proteomes" id="UP000582659">
    <property type="component" value="Unassembled WGS sequence"/>
</dbReference>
<evidence type="ECO:0000256" key="1">
    <source>
        <dbReference type="SAM" id="Phobius"/>
    </source>
</evidence>
<feature type="transmembrane region" description="Helical" evidence="1">
    <location>
        <begin position="275"/>
        <end position="299"/>
    </location>
</feature>
<evidence type="ECO:0000313" key="5">
    <source>
        <dbReference type="WBParaSite" id="BXY_0445400.1"/>
    </source>
</evidence>
<dbReference type="AlphaFoldDB" id="A0A1I7RUP4"/>
<dbReference type="EMBL" id="CAJFDI010000004">
    <property type="protein sequence ID" value="CAD5225258.1"/>
    <property type="molecule type" value="Genomic_DNA"/>
</dbReference>
<feature type="transmembrane region" description="Helical" evidence="1">
    <location>
        <begin position="86"/>
        <end position="111"/>
    </location>
</feature>
<evidence type="ECO:0000313" key="2">
    <source>
        <dbReference type="EMBL" id="CAD5225258.1"/>
    </source>
</evidence>
<reference evidence="2" key="2">
    <citation type="submission" date="2020-09" db="EMBL/GenBank/DDBJ databases">
        <authorList>
            <person name="Kikuchi T."/>
        </authorList>
    </citation>
    <scope>NUCLEOTIDE SEQUENCE</scope>
    <source>
        <strain evidence="2">Ka4C1</strain>
    </source>
</reference>
<gene>
    <name evidence="2" type="ORF">BXYJ_LOCUS8454</name>
</gene>
<dbReference type="EMBL" id="CAJFCV020000004">
    <property type="protein sequence ID" value="CAG9114290.1"/>
    <property type="molecule type" value="Genomic_DNA"/>
</dbReference>
<keyword evidence="1" id="KW-0812">Transmembrane</keyword>
<feature type="transmembrane region" description="Helical" evidence="1">
    <location>
        <begin position="243"/>
        <end position="269"/>
    </location>
</feature>
<evidence type="ECO:0000313" key="3">
    <source>
        <dbReference type="Proteomes" id="UP000095284"/>
    </source>
</evidence>
<accession>A0A1I7RUP4</accession>
<organism evidence="3 5">
    <name type="scientific">Bursaphelenchus xylophilus</name>
    <name type="common">Pinewood nematode worm</name>
    <name type="synonym">Aphelenchoides xylophilus</name>
    <dbReference type="NCBI Taxonomy" id="6326"/>
    <lineage>
        <taxon>Eukaryota</taxon>
        <taxon>Metazoa</taxon>
        <taxon>Ecdysozoa</taxon>
        <taxon>Nematoda</taxon>
        <taxon>Chromadorea</taxon>
        <taxon>Rhabditida</taxon>
        <taxon>Tylenchina</taxon>
        <taxon>Tylenchomorpha</taxon>
        <taxon>Aphelenchoidea</taxon>
        <taxon>Aphelenchoididae</taxon>
        <taxon>Bursaphelenchus</taxon>
    </lineage>
</organism>
<protein>
    <submittedName>
        <fullName evidence="2">(pine wood nematode) hypothetical protein</fullName>
    </submittedName>
</protein>
<dbReference type="Proteomes" id="UP000095284">
    <property type="component" value="Unplaced"/>
</dbReference>
<dbReference type="Proteomes" id="UP000659654">
    <property type="component" value="Unassembled WGS sequence"/>
</dbReference>
<feature type="transmembrane region" description="Helical" evidence="1">
    <location>
        <begin position="46"/>
        <end position="66"/>
    </location>
</feature>
<proteinExistence type="predicted"/>
<dbReference type="InterPro" id="IPR019422">
    <property type="entry name" value="7TM_GPCR_serpentine_rcpt_Srh"/>
</dbReference>
<name>A0A1I7RUP4_BURXY</name>